<evidence type="ECO:0000313" key="2">
    <source>
        <dbReference type="Proteomes" id="UP001489719"/>
    </source>
</evidence>
<name>A0ACC3TRL2_9ASCO</name>
<dbReference type="Proteomes" id="UP001489719">
    <property type="component" value="Unassembled WGS sequence"/>
</dbReference>
<keyword evidence="2" id="KW-1185">Reference proteome</keyword>
<proteinExistence type="predicted"/>
<protein>
    <submittedName>
        <fullName evidence="1">Uncharacterized protein</fullName>
    </submittedName>
</protein>
<dbReference type="EMBL" id="MU970057">
    <property type="protein sequence ID" value="KAK9323774.1"/>
    <property type="molecule type" value="Genomic_DNA"/>
</dbReference>
<gene>
    <name evidence="1" type="ORF">V1517DRAFT_86665</name>
</gene>
<organism evidence="1 2">
    <name type="scientific">Lipomyces orientalis</name>
    <dbReference type="NCBI Taxonomy" id="1233043"/>
    <lineage>
        <taxon>Eukaryota</taxon>
        <taxon>Fungi</taxon>
        <taxon>Dikarya</taxon>
        <taxon>Ascomycota</taxon>
        <taxon>Saccharomycotina</taxon>
        <taxon>Lipomycetes</taxon>
        <taxon>Lipomycetales</taxon>
        <taxon>Lipomycetaceae</taxon>
        <taxon>Lipomyces</taxon>
    </lineage>
</organism>
<accession>A0ACC3TRL2</accession>
<evidence type="ECO:0000313" key="1">
    <source>
        <dbReference type="EMBL" id="KAK9323774.1"/>
    </source>
</evidence>
<sequence length="427" mass="50385">MFLAIRDIFRKKIKVIDGEERFPLLSTPSSAITAAVEDDCRVLTLDESLILARAYNRVPLALDRNTCTARTEFVGSFSSIRPPITKRLRYRLRPLTGREAKNSSTICSMTTSDETSAVSTGGEIDANLNGQWFVREYAVDLDRPNSRAAFRPFEADAEPSKPIYVEKYDELYIGGAELETRLCSQPRSEWHEIVRRGLDGQYKGSDALLIKHNHLNKIEQVYNNAEARWLVRYTSRKERARKNIRSWCYDPVYVEFVNPSDRETWERLRSYLHEYCDVCDYCYEQSAKLADCAEAHKAKKAYLQSHLECATDQRDVINQEAEQLFYAILEERENQRQQCRIDDCLNDYAKNRPPTPDQYQLSTLTRTWSDDRIQRHWRQYRRRRQIGVNRAMLLQRLRNFMDRELWKRKLRFYGQCFRPSYYTGDFC</sequence>
<reference evidence="2" key="1">
    <citation type="journal article" date="2024" name="Front. Bioeng. Biotechnol.">
        <title>Genome-scale model development and genomic sequencing of the oleaginous clade Lipomyces.</title>
        <authorList>
            <person name="Czajka J.J."/>
            <person name="Han Y."/>
            <person name="Kim J."/>
            <person name="Mondo S.J."/>
            <person name="Hofstad B.A."/>
            <person name="Robles A."/>
            <person name="Haridas S."/>
            <person name="Riley R."/>
            <person name="LaButti K."/>
            <person name="Pangilinan J."/>
            <person name="Andreopoulos W."/>
            <person name="Lipzen A."/>
            <person name="Yan J."/>
            <person name="Wang M."/>
            <person name="Ng V."/>
            <person name="Grigoriev I.V."/>
            <person name="Spatafora J.W."/>
            <person name="Magnuson J.K."/>
            <person name="Baker S.E."/>
            <person name="Pomraning K.R."/>
        </authorList>
    </citation>
    <scope>NUCLEOTIDE SEQUENCE [LARGE SCALE GENOMIC DNA]</scope>
    <source>
        <strain evidence="2">CBS 10300</strain>
    </source>
</reference>
<comment type="caution">
    <text evidence="1">The sequence shown here is derived from an EMBL/GenBank/DDBJ whole genome shotgun (WGS) entry which is preliminary data.</text>
</comment>